<feature type="domain" description="DUF6927" evidence="1">
    <location>
        <begin position="120"/>
        <end position="197"/>
    </location>
</feature>
<protein>
    <recommendedName>
        <fullName evidence="1">DUF6927 domain-containing protein</fullName>
    </recommendedName>
</protein>
<evidence type="ECO:0000313" key="3">
    <source>
        <dbReference type="Proteomes" id="UP000050471"/>
    </source>
</evidence>
<sequence>MGWTSYCTPPSDPKAELIRIIEASTQDGPTFEVVQTSKRGAIFYFAVKITPVGTDPSSYAPYTLDADGTYTIGAVAQTNRYRGEWGYKLTEETQGPVLSDAPISLIERLSDLPMFPDQDTGADWATKWRARCINNTKQRSSGKLSHGDVIEFHEDLNFQREGVGESRKFLIVKEPTWNGRKRTVFKCISTNTRCRIYGALKRPHTLHKGGAGHG</sequence>
<dbReference type="InterPro" id="IPR053845">
    <property type="entry name" value="DUF6927"/>
</dbReference>
<dbReference type="AlphaFoldDB" id="A0A0P7J4X3"/>
<dbReference type="STRING" id="154981.AKJ29_01685"/>
<keyword evidence="3" id="KW-1185">Reference proteome</keyword>
<gene>
    <name evidence="2" type="ORF">AKJ29_01685</name>
</gene>
<reference evidence="2 3" key="1">
    <citation type="submission" date="2015-09" db="EMBL/GenBank/DDBJ databases">
        <title>Draft genome sequence of Aliiroseovarius crassostreae CV919-312TSm, the causative agent of Roseovarius Oyster Disease (formerly Juvenile Oyster Disease).</title>
        <authorList>
            <person name="Kessner L."/>
            <person name="Spinard E."/>
            <person name="Nelson D."/>
        </authorList>
    </citation>
    <scope>NUCLEOTIDE SEQUENCE [LARGE SCALE GENOMIC DNA]</scope>
    <source>
        <strain evidence="2 3">CV919-312</strain>
    </source>
</reference>
<accession>A0A0P7J4X3</accession>
<proteinExistence type="predicted"/>
<dbReference type="Pfam" id="PF21992">
    <property type="entry name" value="DUF6927"/>
    <property type="match status" value="1"/>
</dbReference>
<dbReference type="Proteomes" id="UP000050471">
    <property type="component" value="Unassembled WGS sequence"/>
</dbReference>
<dbReference type="EMBL" id="LKBA01000008">
    <property type="protein sequence ID" value="KPN62881.1"/>
    <property type="molecule type" value="Genomic_DNA"/>
</dbReference>
<dbReference type="RefSeq" id="WP_055190769.1">
    <property type="nucleotide sequence ID" value="NZ_FPBS01000060.1"/>
</dbReference>
<dbReference type="OrthoDB" id="6874909at2"/>
<evidence type="ECO:0000313" key="2">
    <source>
        <dbReference type="EMBL" id="KPN62881.1"/>
    </source>
</evidence>
<evidence type="ECO:0000259" key="1">
    <source>
        <dbReference type="Pfam" id="PF21992"/>
    </source>
</evidence>
<organism evidence="2 3">
    <name type="scientific">Aliiroseovarius crassostreae</name>
    <dbReference type="NCBI Taxonomy" id="154981"/>
    <lineage>
        <taxon>Bacteria</taxon>
        <taxon>Pseudomonadati</taxon>
        <taxon>Pseudomonadota</taxon>
        <taxon>Alphaproteobacteria</taxon>
        <taxon>Rhodobacterales</taxon>
        <taxon>Paracoccaceae</taxon>
        <taxon>Aliiroseovarius</taxon>
    </lineage>
</organism>
<comment type="caution">
    <text evidence="2">The sequence shown here is derived from an EMBL/GenBank/DDBJ whole genome shotgun (WGS) entry which is preliminary data.</text>
</comment>
<name>A0A0P7J4X3_9RHOB</name>